<evidence type="ECO:0000256" key="1">
    <source>
        <dbReference type="SAM" id="Phobius"/>
    </source>
</evidence>
<feature type="transmembrane region" description="Helical" evidence="1">
    <location>
        <begin position="36"/>
        <end position="55"/>
    </location>
</feature>
<protein>
    <recommendedName>
        <fullName evidence="4">LPXTG-motif cell wall-anchored protein</fullName>
    </recommendedName>
</protein>
<sequence length="69" mass="7339">MEHQSLVGWVTALVALGLVPVAYALTGDDIGGAERVVAVAGALVAAAAILLYVRARRRAIRRTRSGRRR</sequence>
<keyword evidence="1" id="KW-1133">Transmembrane helix</keyword>
<keyword evidence="3" id="KW-1185">Reference proteome</keyword>
<comment type="caution">
    <text evidence="2">The sequence shown here is derived from an EMBL/GenBank/DDBJ whole genome shotgun (WGS) entry which is preliminary data.</text>
</comment>
<keyword evidence="1" id="KW-0812">Transmembrane</keyword>
<evidence type="ECO:0000313" key="3">
    <source>
        <dbReference type="Proteomes" id="UP001589750"/>
    </source>
</evidence>
<gene>
    <name evidence="2" type="ORF">ACFFRI_07185</name>
</gene>
<keyword evidence="1" id="KW-0472">Membrane</keyword>
<accession>A0ABV5K7V5</accession>
<dbReference type="Proteomes" id="UP001589750">
    <property type="component" value="Unassembled WGS sequence"/>
</dbReference>
<organism evidence="2 3">
    <name type="scientific">Nocardioides plantarum</name>
    <dbReference type="NCBI Taxonomy" id="29299"/>
    <lineage>
        <taxon>Bacteria</taxon>
        <taxon>Bacillati</taxon>
        <taxon>Actinomycetota</taxon>
        <taxon>Actinomycetes</taxon>
        <taxon>Propionibacteriales</taxon>
        <taxon>Nocardioidaceae</taxon>
        <taxon>Nocardioides</taxon>
    </lineage>
</organism>
<evidence type="ECO:0000313" key="2">
    <source>
        <dbReference type="EMBL" id="MFB9312824.1"/>
    </source>
</evidence>
<dbReference type="EMBL" id="JBHMDG010000009">
    <property type="protein sequence ID" value="MFB9312824.1"/>
    <property type="molecule type" value="Genomic_DNA"/>
</dbReference>
<dbReference type="RefSeq" id="WP_140011576.1">
    <property type="nucleotide sequence ID" value="NZ_JBHMDG010000009.1"/>
</dbReference>
<evidence type="ECO:0008006" key="4">
    <source>
        <dbReference type="Google" id="ProtNLM"/>
    </source>
</evidence>
<name>A0ABV5K7V5_9ACTN</name>
<reference evidence="2 3" key="1">
    <citation type="submission" date="2024-09" db="EMBL/GenBank/DDBJ databases">
        <authorList>
            <person name="Sun Q."/>
            <person name="Mori K."/>
        </authorList>
    </citation>
    <scope>NUCLEOTIDE SEQUENCE [LARGE SCALE GENOMIC DNA]</scope>
    <source>
        <strain evidence="2 3">JCM 9626</strain>
    </source>
</reference>
<proteinExistence type="predicted"/>